<dbReference type="OrthoDB" id="2340858at2759"/>
<proteinExistence type="predicted"/>
<evidence type="ECO:0000313" key="2">
    <source>
        <dbReference type="Proteomes" id="UP000467700"/>
    </source>
</evidence>
<accession>A0A8S0WJQ0</accession>
<sequence>MDQHHLSTAHPIVQAGNCMGDLQPEHQLWKTLWHSQQGDGVPLFSQHAVARDMTLTDQDTDIHNDCWLLQIPEHILGGTCTSPILFREEYFEALQSLFRAVGWDHTHIGVDDADSPGPEFRNPLLRRREVAQEGRRSCFILEGGPGIGSSSMAMFRIVPSITWEVRQNAMWAPDRIVFFDQDGPVYYRTVDDVLNSAAAVQLWHSRELWVLVDVKNDHQHPVDRLYHSRGVFVIQATTTNIRYTRWRDKLSYPGVSFLLRPWSLAELIIGRKLHEHAPSERSIHDFVQKFGTAPQAVYKYADAQKEYEAEVLTSLSSPPYLTSTSFDEIATDLPALIVLRPTNRHPVAGYAAHLVSAHAAGLLMRAKVPAAAKQALARALYYEFLGVPFLRPPHALESALWIREANARRSLCEGRVWGLYPADMAPNGCSKALEERPYGVPPTKHLFVHPGAARVSIEDGLVPPDLRPFYYIGPTIADPETVLADVDLDYVLLYDRRTHHAIVLEPLKPISPMPAFEEETRRRLQALRSDGAREITYVRVRTSRYEGVSLAVGDLVDEAYDMYPPPEDPIGGRGMFI</sequence>
<evidence type="ECO:0000313" key="1">
    <source>
        <dbReference type="EMBL" id="CAA7271361.1"/>
    </source>
</evidence>
<organism evidence="1 2">
    <name type="scientific">Cyclocybe aegerita</name>
    <name type="common">Black poplar mushroom</name>
    <name type="synonym">Agrocybe aegerita</name>
    <dbReference type="NCBI Taxonomy" id="1973307"/>
    <lineage>
        <taxon>Eukaryota</taxon>
        <taxon>Fungi</taxon>
        <taxon>Dikarya</taxon>
        <taxon>Basidiomycota</taxon>
        <taxon>Agaricomycotina</taxon>
        <taxon>Agaricomycetes</taxon>
        <taxon>Agaricomycetidae</taxon>
        <taxon>Agaricales</taxon>
        <taxon>Agaricineae</taxon>
        <taxon>Bolbitiaceae</taxon>
        <taxon>Cyclocybe</taxon>
    </lineage>
</organism>
<reference evidence="1 2" key="1">
    <citation type="submission" date="2020-01" db="EMBL/GenBank/DDBJ databases">
        <authorList>
            <person name="Gupta K D."/>
        </authorList>
    </citation>
    <scope>NUCLEOTIDE SEQUENCE [LARGE SCALE GENOMIC DNA]</scope>
</reference>
<dbReference type="AlphaFoldDB" id="A0A8S0WJQ0"/>
<dbReference type="EMBL" id="CACVBS010000107">
    <property type="protein sequence ID" value="CAA7271361.1"/>
    <property type="molecule type" value="Genomic_DNA"/>
</dbReference>
<gene>
    <name evidence="1" type="ORF">AAE3_LOCUS13604</name>
</gene>
<protein>
    <submittedName>
        <fullName evidence="1">Uncharacterized protein</fullName>
    </submittedName>
</protein>
<name>A0A8S0WJQ0_CYCAE</name>
<comment type="caution">
    <text evidence="1">The sequence shown here is derived from an EMBL/GenBank/DDBJ whole genome shotgun (WGS) entry which is preliminary data.</text>
</comment>
<dbReference type="Proteomes" id="UP000467700">
    <property type="component" value="Unassembled WGS sequence"/>
</dbReference>
<keyword evidence="2" id="KW-1185">Reference proteome</keyword>